<sequence length="357" mass="37564">MATNHIPVPAAQAALSLLSLSSGLASTPPPQSAPTSVPALGRFVHSPRSTASVVRPSPVAASPGSTSMNKRRPSLANISKRRTSDSARGDSVAPGSATDSPAVEASGGKAKKGTIFKCETCSKVYRHPNCLVKHRWEHSPHWREASKFLLSKHQQVQMLEAAAILSHISPLRNGVGTSLPEDRSLWPAYLSGGLLPMPNIGTSAPVAPAPPATAYREREASVSTLAVEDEEDMGESSDEREDSGYGSSSAALAVPGRPQPQPRQTYGVATSIGGHEYTLSSSHSGCDAGAHIGSMAYQYGMGRSIGASSFGLSSLRGQDEEDADEIEGATDDPNHAHTNGNLRKWEEDESMAMDMDL</sequence>
<keyword evidence="1" id="KW-0479">Metal-binding</keyword>
<keyword evidence="6" id="KW-1185">Reference proteome</keyword>
<dbReference type="HOGENOM" id="CLU_776476_0_0_1"/>
<organism evidence="5 6">
    <name type="scientific">Rhizoctonia solani 123E</name>
    <dbReference type="NCBI Taxonomy" id="1423351"/>
    <lineage>
        <taxon>Eukaryota</taxon>
        <taxon>Fungi</taxon>
        <taxon>Dikarya</taxon>
        <taxon>Basidiomycota</taxon>
        <taxon>Agaricomycotina</taxon>
        <taxon>Agaricomycetes</taxon>
        <taxon>Cantharellales</taxon>
        <taxon>Ceratobasidiaceae</taxon>
        <taxon>Rhizoctonia</taxon>
    </lineage>
</organism>
<dbReference type="AlphaFoldDB" id="A0A074RTB7"/>
<accession>A0A074RTB7</accession>
<keyword evidence="1" id="KW-0863">Zinc-finger</keyword>
<comment type="caution">
    <text evidence="5">The sequence shown here is derived from an EMBL/GenBank/DDBJ whole genome shotgun (WGS) entry which is preliminary data.</text>
</comment>
<dbReference type="STRING" id="1423351.A0A074RTB7"/>
<feature type="region of interest" description="Disordered" evidence="2">
    <location>
        <begin position="208"/>
        <end position="267"/>
    </location>
</feature>
<feature type="compositionally biased region" description="Acidic residues" evidence="2">
    <location>
        <begin position="227"/>
        <end position="241"/>
    </location>
</feature>
<gene>
    <name evidence="5" type="ORF">V565_139710</name>
</gene>
<feature type="region of interest" description="Disordered" evidence="2">
    <location>
        <begin position="46"/>
        <end position="109"/>
    </location>
</feature>
<dbReference type="PROSITE" id="PS50157">
    <property type="entry name" value="ZINC_FINGER_C2H2_2"/>
    <property type="match status" value="1"/>
</dbReference>
<feature type="domain" description="C2H2-type" evidence="4">
    <location>
        <begin position="116"/>
        <end position="139"/>
    </location>
</feature>
<name>A0A074RTB7_9AGAM</name>
<dbReference type="Proteomes" id="UP000027456">
    <property type="component" value="Unassembled WGS sequence"/>
</dbReference>
<feature type="compositionally biased region" description="Acidic residues" evidence="2">
    <location>
        <begin position="347"/>
        <end position="357"/>
    </location>
</feature>
<feature type="compositionally biased region" description="Acidic residues" evidence="2">
    <location>
        <begin position="319"/>
        <end position="330"/>
    </location>
</feature>
<dbReference type="OrthoDB" id="2152896at2759"/>
<evidence type="ECO:0000256" key="1">
    <source>
        <dbReference type="PROSITE-ProRule" id="PRU00042"/>
    </source>
</evidence>
<keyword evidence="1" id="KW-0862">Zinc</keyword>
<protein>
    <recommendedName>
        <fullName evidence="4">C2H2-type domain-containing protein</fullName>
    </recommendedName>
</protein>
<dbReference type="PROSITE" id="PS00028">
    <property type="entry name" value="ZINC_FINGER_C2H2_1"/>
    <property type="match status" value="1"/>
</dbReference>
<evidence type="ECO:0000313" key="5">
    <source>
        <dbReference type="EMBL" id="KEP47913.1"/>
    </source>
</evidence>
<dbReference type="GO" id="GO:0008270">
    <property type="term" value="F:zinc ion binding"/>
    <property type="evidence" value="ECO:0007669"/>
    <property type="project" value="UniProtKB-KW"/>
</dbReference>
<evidence type="ECO:0000259" key="4">
    <source>
        <dbReference type="PROSITE" id="PS50157"/>
    </source>
</evidence>
<keyword evidence="3" id="KW-0732">Signal</keyword>
<dbReference type="EMBL" id="AZST01000620">
    <property type="protein sequence ID" value="KEP47913.1"/>
    <property type="molecule type" value="Genomic_DNA"/>
</dbReference>
<evidence type="ECO:0000256" key="2">
    <source>
        <dbReference type="SAM" id="MobiDB-lite"/>
    </source>
</evidence>
<feature type="chain" id="PRO_5001698073" description="C2H2-type domain-containing protein" evidence="3">
    <location>
        <begin position="26"/>
        <end position="357"/>
    </location>
</feature>
<feature type="region of interest" description="Disordered" evidence="2">
    <location>
        <begin position="312"/>
        <end position="357"/>
    </location>
</feature>
<feature type="signal peptide" evidence="3">
    <location>
        <begin position="1"/>
        <end position="25"/>
    </location>
</feature>
<proteinExistence type="predicted"/>
<reference evidence="5 6" key="1">
    <citation type="submission" date="2013-12" db="EMBL/GenBank/DDBJ databases">
        <authorList>
            <person name="Cubeta M."/>
            <person name="Pakala S."/>
            <person name="Fedorova N."/>
            <person name="Thomas E."/>
            <person name="Dean R."/>
            <person name="Jabaji S."/>
            <person name="Neate S."/>
            <person name="Toda T."/>
            <person name="Tavantzis S."/>
            <person name="Vilgalys R."/>
            <person name="Bharathan N."/>
            <person name="Pakala S."/>
            <person name="Losada L.S."/>
            <person name="Zafar N."/>
            <person name="Nierman W."/>
        </authorList>
    </citation>
    <scope>NUCLEOTIDE SEQUENCE [LARGE SCALE GENOMIC DNA]</scope>
    <source>
        <strain evidence="5 6">123E</strain>
    </source>
</reference>
<evidence type="ECO:0000313" key="6">
    <source>
        <dbReference type="Proteomes" id="UP000027456"/>
    </source>
</evidence>
<evidence type="ECO:0000256" key="3">
    <source>
        <dbReference type="SAM" id="SignalP"/>
    </source>
</evidence>
<dbReference type="InterPro" id="IPR013087">
    <property type="entry name" value="Znf_C2H2_type"/>
</dbReference>